<dbReference type="EMBL" id="QKZS01000021">
    <property type="protein sequence ID" value="PZX48607.1"/>
    <property type="molecule type" value="Genomic_DNA"/>
</dbReference>
<protein>
    <submittedName>
        <fullName evidence="3">Transposase IS66 family protein</fullName>
    </submittedName>
</protein>
<dbReference type="Pfam" id="PF03050">
    <property type="entry name" value="DDE_Tnp_IS66"/>
    <property type="match status" value="1"/>
</dbReference>
<sequence length="238" mass="25997">MRARSPDFGARSKLPPSSECHVPPGAGRPLSSELISRPDQRAAARSRERQQQGSQSAPVSCGATRSPLHQGHRRAAPPPHPIRHQPHGLDLELAAELPSRHIHSPVHGSRSYLHRIDGGAGGHRHDCRDLPRRKPHPWAKRRGSPDSAKGRKRHLMSALKAQLEQLMAKISSKSSIGKAAAYTLGHWQGLTAFLEDGRIRARMRCSPATRPAGSKTSCPGTSEKRQAACLVDRQSAYE</sequence>
<feature type="region of interest" description="Disordered" evidence="1">
    <location>
        <begin position="103"/>
        <end position="154"/>
    </location>
</feature>
<reference evidence="3 4" key="1">
    <citation type="submission" date="2018-06" db="EMBL/GenBank/DDBJ databases">
        <title>Genomic Encyclopedia of Archaeal and Bacterial Type Strains, Phase II (KMG-II): from individual species to whole genera.</title>
        <authorList>
            <person name="Goeker M."/>
        </authorList>
    </citation>
    <scope>NUCLEOTIDE SEQUENCE [LARGE SCALE GENOMIC DNA]</scope>
    <source>
        <strain evidence="3 4">DSM 18774</strain>
    </source>
</reference>
<evidence type="ECO:0000313" key="4">
    <source>
        <dbReference type="Proteomes" id="UP000249538"/>
    </source>
</evidence>
<evidence type="ECO:0000256" key="1">
    <source>
        <dbReference type="SAM" id="MobiDB-lite"/>
    </source>
</evidence>
<evidence type="ECO:0000259" key="2">
    <source>
        <dbReference type="Pfam" id="PF03050"/>
    </source>
</evidence>
<gene>
    <name evidence="3" type="ORF">LX76_04178</name>
</gene>
<comment type="caution">
    <text evidence="3">The sequence shown here is derived from an EMBL/GenBank/DDBJ whole genome shotgun (WGS) entry which is preliminary data.</text>
</comment>
<evidence type="ECO:0000313" key="3">
    <source>
        <dbReference type="EMBL" id="PZX48607.1"/>
    </source>
</evidence>
<accession>A0A2W7QY43</accession>
<organism evidence="3 4">
    <name type="scientific">Cereibacter changlensis</name>
    <dbReference type="NCBI Taxonomy" id="402884"/>
    <lineage>
        <taxon>Bacteria</taxon>
        <taxon>Pseudomonadati</taxon>
        <taxon>Pseudomonadota</taxon>
        <taxon>Alphaproteobacteria</taxon>
        <taxon>Rhodobacterales</taxon>
        <taxon>Paracoccaceae</taxon>
        <taxon>Cereibacter</taxon>
    </lineage>
</organism>
<feature type="compositionally biased region" description="Basic residues" evidence="1">
    <location>
        <begin position="70"/>
        <end position="86"/>
    </location>
</feature>
<feature type="region of interest" description="Disordered" evidence="1">
    <location>
        <begin position="206"/>
        <end position="225"/>
    </location>
</feature>
<proteinExistence type="predicted"/>
<feature type="domain" description="Transposase IS66 central" evidence="2">
    <location>
        <begin position="150"/>
        <end position="200"/>
    </location>
</feature>
<dbReference type="Proteomes" id="UP000249538">
    <property type="component" value="Unassembled WGS sequence"/>
</dbReference>
<feature type="compositionally biased region" description="Basic and acidic residues" evidence="1">
    <location>
        <begin position="36"/>
        <end position="50"/>
    </location>
</feature>
<feature type="compositionally biased region" description="Basic residues" evidence="1">
    <location>
        <begin position="133"/>
        <end position="142"/>
    </location>
</feature>
<feature type="region of interest" description="Disordered" evidence="1">
    <location>
        <begin position="1"/>
        <end position="86"/>
    </location>
</feature>
<dbReference type="InterPro" id="IPR004291">
    <property type="entry name" value="Transposase_IS66_central"/>
</dbReference>
<feature type="compositionally biased region" description="Basic and acidic residues" evidence="1">
    <location>
        <begin position="123"/>
        <end position="132"/>
    </location>
</feature>
<dbReference type="AlphaFoldDB" id="A0A2W7QY43"/>
<name>A0A2W7QY43_9RHOB</name>